<comment type="caution">
    <text evidence="2">The sequence shown here is derived from an EMBL/GenBank/DDBJ whole genome shotgun (WGS) entry which is preliminary data.</text>
</comment>
<dbReference type="EMBL" id="JBBJBU010000010">
    <property type="protein sequence ID" value="KAK7203772.1"/>
    <property type="molecule type" value="Genomic_DNA"/>
</dbReference>
<reference evidence="2 3" key="1">
    <citation type="submission" date="2024-03" db="EMBL/GenBank/DDBJ databases">
        <title>Genome-scale model development and genomic sequencing of the oleaginous clade Lipomyces.</title>
        <authorList>
            <consortium name="Lawrence Berkeley National Laboratory"/>
            <person name="Czajka J.J."/>
            <person name="Han Y."/>
            <person name="Kim J."/>
            <person name="Mondo S.J."/>
            <person name="Hofstad B.A."/>
            <person name="Robles A."/>
            <person name="Haridas S."/>
            <person name="Riley R."/>
            <person name="LaButti K."/>
            <person name="Pangilinan J."/>
            <person name="Andreopoulos W."/>
            <person name="Lipzen A."/>
            <person name="Yan J."/>
            <person name="Wang M."/>
            <person name="Ng V."/>
            <person name="Grigoriev I.V."/>
            <person name="Spatafora J.W."/>
            <person name="Magnuson J.K."/>
            <person name="Baker S.E."/>
            <person name="Pomraning K.R."/>
        </authorList>
    </citation>
    <scope>NUCLEOTIDE SEQUENCE [LARGE SCALE GENOMIC DNA]</scope>
    <source>
        <strain evidence="2 3">Phaff 52-87</strain>
    </source>
</reference>
<organism evidence="2 3">
    <name type="scientific">Myxozyma melibiosi</name>
    <dbReference type="NCBI Taxonomy" id="54550"/>
    <lineage>
        <taxon>Eukaryota</taxon>
        <taxon>Fungi</taxon>
        <taxon>Dikarya</taxon>
        <taxon>Ascomycota</taxon>
        <taxon>Saccharomycotina</taxon>
        <taxon>Lipomycetes</taxon>
        <taxon>Lipomycetales</taxon>
        <taxon>Lipomycetaceae</taxon>
        <taxon>Myxozyma</taxon>
    </lineage>
</organism>
<name>A0ABR1F1S9_9ASCO</name>
<sequence length="295" mass="32074">MDSLSISQSFRLASRAREKLSKAARKSDHDLRVLVSHANLLDALMSHLSNFDIPAHSSSSSLVLPSSTGHDYFYEYDSDSDSDEDEGSDDGSDGSEDDDEVDRLVDNDYDDLDDLDDLDDGFGLEAMRSQLISSHSAPSSPRVLPSPSSSSPIFSLSLSDSDSDDDDDDEKDIYSDSDDSEDDGPDSFYSSANMHRFVAREVAADSSDDLDLDADLPELVRVVSHAVAPHALIPDSCSDESDYSSLSSYTTSDDDDEHNPDHLALPPPVYTPVCSPQHVHFEKQCPPSATLVDVA</sequence>
<proteinExistence type="predicted"/>
<dbReference type="Proteomes" id="UP001498771">
    <property type="component" value="Unassembled WGS sequence"/>
</dbReference>
<evidence type="ECO:0000313" key="2">
    <source>
        <dbReference type="EMBL" id="KAK7203772.1"/>
    </source>
</evidence>
<keyword evidence="3" id="KW-1185">Reference proteome</keyword>
<feature type="compositionally biased region" description="Acidic residues" evidence="1">
    <location>
        <begin position="74"/>
        <end position="112"/>
    </location>
</feature>
<dbReference type="GeneID" id="90038727"/>
<feature type="region of interest" description="Disordered" evidence="1">
    <location>
        <begin position="73"/>
        <end position="112"/>
    </location>
</feature>
<feature type="compositionally biased region" description="Acidic residues" evidence="1">
    <location>
        <begin position="161"/>
        <end position="185"/>
    </location>
</feature>
<feature type="compositionally biased region" description="Low complexity" evidence="1">
    <location>
        <begin position="136"/>
        <end position="160"/>
    </location>
</feature>
<evidence type="ECO:0000256" key="1">
    <source>
        <dbReference type="SAM" id="MobiDB-lite"/>
    </source>
</evidence>
<feature type="region of interest" description="Disordered" evidence="1">
    <location>
        <begin position="235"/>
        <end position="269"/>
    </location>
</feature>
<evidence type="ECO:0000313" key="3">
    <source>
        <dbReference type="Proteomes" id="UP001498771"/>
    </source>
</evidence>
<protein>
    <submittedName>
        <fullName evidence="2">Uncharacterized protein</fullName>
    </submittedName>
</protein>
<accession>A0ABR1F1S9</accession>
<dbReference type="RefSeq" id="XP_064766805.1">
    <property type="nucleotide sequence ID" value="XM_064913215.1"/>
</dbReference>
<gene>
    <name evidence="2" type="ORF">BZA70DRAFT_282061</name>
</gene>
<feature type="region of interest" description="Disordered" evidence="1">
    <location>
        <begin position="133"/>
        <end position="190"/>
    </location>
</feature>